<comment type="similarity">
    <text evidence="3">Belongs to the N(4)/N(6)-methyltransferase family.</text>
</comment>
<dbReference type="SUPFAM" id="SSF53335">
    <property type="entry name" value="S-adenosyl-L-methionine-dependent methyltransferases"/>
    <property type="match status" value="1"/>
</dbReference>
<evidence type="ECO:0000256" key="2">
    <source>
        <dbReference type="ARBA" id="ARBA00022679"/>
    </source>
</evidence>
<evidence type="ECO:0000256" key="3">
    <source>
        <dbReference type="RuleBase" id="RU362026"/>
    </source>
</evidence>
<dbReference type="RefSeq" id="WP_237251088.1">
    <property type="nucleotide sequence ID" value="NZ_JAKJXH010000005.1"/>
</dbReference>
<name>A0ABS9I223_9PSED</name>
<evidence type="ECO:0000256" key="1">
    <source>
        <dbReference type="ARBA" id="ARBA00022603"/>
    </source>
</evidence>
<keyword evidence="1" id="KW-0489">Methyltransferase</keyword>
<dbReference type="PRINTS" id="PR00508">
    <property type="entry name" value="S21N4MTFRASE"/>
</dbReference>
<dbReference type="EMBL" id="JAKJXH010000005">
    <property type="protein sequence ID" value="MCF7541857.1"/>
    <property type="molecule type" value="Genomic_DNA"/>
</dbReference>
<evidence type="ECO:0000259" key="4">
    <source>
        <dbReference type="Pfam" id="PF01555"/>
    </source>
</evidence>
<reference evidence="5" key="1">
    <citation type="submission" date="2022-01" db="EMBL/GenBank/DDBJ databases">
        <title>Pseudomonas sp. nov. isolated from Antarctic regolith.</title>
        <authorList>
            <person name="Novakova D."/>
            <person name="Sedlar K."/>
        </authorList>
    </citation>
    <scope>NUCLEOTIDE SEQUENCE</scope>
    <source>
        <strain evidence="5">P2647</strain>
    </source>
</reference>
<comment type="caution">
    <text evidence="5">The sequence shown here is derived from an EMBL/GenBank/DDBJ whole genome shotgun (WGS) entry which is preliminary data.</text>
</comment>
<feature type="domain" description="DNA methylase N-4/N-6" evidence="4">
    <location>
        <begin position="30"/>
        <end position="238"/>
    </location>
</feature>
<dbReference type="InterPro" id="IPR029063">
    <property type="entry name" value="SAM-dependent_MTases_sf"/>
</dbReference>
<evidence type="ECO:0000313" key="6">
    <source>
        <dbReference type="Proteomes" id="UP001162905"/>
    </source>
</evidence>
<organism evidence="5 6">
    <name type="scientific">Pseudomonas petrae</name>
    <dbReference type="NCBI Taxonomy" id="2912190"/>
    <lineage>
        <taxon>Bacteria</taxon>
        <taxon>Pseudomonadati</taxon>
        <taxon>Pseudomonadota</taxon>
        <taxon>Gammaproteobacteria</taxon>
        <taxon>Pseudomonadales</taxon>
        <taxon>Pseudomonadaceae</taxon>
        <taxon>Pseudomonas</taxon>
    </lineage>
</organism>
<dbReference type="InterPro" id="IPR001091">
    <property type="entry name" value="RM_Methyltransferase"/>
</dbReference>
<evidence type="ECO:0000313" key="5">
    <source>
        <dbReference type="EMBL" id="MCF7541857.1"/>
    </source>
</evidence>
<protein>
    <recommendedName>
        <fullName evidence="3">Methyltransferase</fullName>
        <ecNumber evidence="3">2.1.1.-</ecNumber>
    </recommendedName>
</protein>
<keyword evidence="6" id="KW-1185">Reference proteome</keyword>
<gene>
    <name evidence="5" type="ORF">L4G47_06435</name>
</gene>
<proteinExistence type="inferred from homology"/>
<dbReference type="Proteomes" id="UP001162905">
    <property type="component" value="Unassembled WGS sequence"/>
</dbReference>
<dbReference type="InterPro" id="IPR002941">
    <property type="entry name" value="DNA_methylase_N4/N6"/>
</dbReference>
<dbReference type="EC" id="2.1.1.-" evidence="3"/>
<keyword evidence="2" id="KW-0808">Transferase</keyword>
<accession>A0ABS9I223</accession>
<dbReference type="Pfam" id="PF01555">
    <property type="entry name" value="N6_N4_Mtase"/>
    <property type="match status" value="1"/>
</dbReference>
<sequence length="262" mass="29547">MEINAKQTDIQLYLGDCLDVMRSLPDACVDMVLADLPYGTTQCAWDVIIPFAPLWEQYLRIAKPEAAIVLCAAQPFASLMVSSNTRDYKYEWIWEKGAATGFLNAKKQPLRAHESAQVFYRKQPVYNPRMTTGHERKTSKRKSVESECYGKALQLTEYDSTERYPRSVQFFSSDKQTASYHPTQKPVAWMEFLVSTYTHPGQVVLDNTMGSGTTGVACILTGRRFIGIERDEAIFKTASDRLAEAISVRDTPVPQLDMFATA</sequence>
<dbReference type="Gene3D" id="3.40.50.150">
    <property type="entry name" value="Vaccinia Virus protein VP39"/>
    <property type="match status" value="1"/>
</dbReference>